<dbReference type="GO" id="GO:0004805">
    <property type="term" value="F:trehalose-phosphatase activity"/>
    <property type="evidence" value="ECO:0007669"/>
    <property type="project" value="UniProtKB-EC"/>
</dbReference>
<evidence type="ECO:0000313" key="7">
    <source>
        <dbReference type="EMBL" id="RKW69424.1"/>
    </source>
</evidence>
<organism evidence="7 8">
    <name type="scientific">Galactobacter caseinivorans</name>
    <dbReference type="NCBI Taxonomy" id="2676123"/>
    <lineage>
        <taxon>Bacteria</taxon>
        <taxon>Bacillati</taxon>
        <taxon>Actinomycetota</taxon>
        <taxon>Actinomycetes</taxon>
        <taxon>Micrococcales</taxon>
        <taxon>Micrococcaceae</taxon>
        <taxon>Galactobacter</taxon>
    </lineage>
</organism>
<dbReference type="NCBIfam" id="TIGR00685">
    <property type="entry name" value="T6PP"/>
    <property type="match status" value="1"/>
</dbReference>
<keyword evidence="4 6" id="KW-0378">Hydrolase</keyword>
<evidence type="ECO:0000256" key="6">
    <source>
        <dbReference type="RuleBase" id="RU361117"/>
    </source>
</evidence>
<keyword evidence="6" id="KW-0479">Metal-binding</keyword>
<dbReference type="UniPathway" id="UPA00299"/>
<dbReference type="InterPro" id="IPR044651">
    <property type="entry name" value="OTSB-like"/>
</dbReference>
<evidence type="ECO:0000313" key="8">
    <source>
        <dbReference type="Proteomes" id="UP000273119"/>
    </source>
</evidence>
<evidence type="ECO:0000256" key="4">
    <source>
        <dbReference type="ARBA" id="ARBA00022801"/>
    </source>
</evidence>
<dbReference type="GO" id="GO:0005992">
    <property type="term" value="P:trehalose biosynthetic process"/>
    <property type="evidence" value="ECO:0007669"/>
    <property type="project" value="UniProtKB-UniPathway"/>
</dbReference>
<reference evidence="7 8" key="1">
    <citation type="submission" date="2018-07" db="EMBL/GenBank/DDBJ databases">
        <title>Arthrobacter sp. nov., isolated from raw cow's milk with high bacterial count.</title>
        <authorList>
            <person name="Hahne J."/>
            <person name="Isele D."/>
            <person name="Lipski A."/>
        </authorList>
    </citation>
    <scope>NUCLEOTIDE SEQUENCE [LARGE SCALE GENOMIC DNA]</scope>
    <source>
        <strain evidence="7 8">JZ R-183</strain>
    </source>
</reference>
<dbReference type="GO" id="GO:0046872">
    <property type="term" value="F:metal ion binding"/>
    <property type="evidence" value="ECO:0007669"/>
    <property type="project" value="UniProtKB-KW"/>
</dbReference>
<dbReference type="RefSeq" id="WP_121485995.1">
    <property type="nucleotide sequence ID" value="NZ_QQXL01000009.1"/>
</dbReference>
<dbReference type="Gene3D" id="3.40.50.1000">
    <property type="entry name" value="HAD superfamily/HAD-like"/>
    <property type="match status" value="1"/>
</dbReference>
<protein>
    <recommendedName>
        <fullName evidence="6">Trehalose 6-phosphate phosphatase</fullName>
        <ecNumber evidence="6">3.1.3.12</ecNumber>
    </recommendedName>
</protein>
<comment type="caution">
    <text evidence="7">The sequence shown here is derived from an EMBL/GenBank/DDBJ whole genome shotgun (WGS) entry which is preliminary data.</text>
</comment>
<proteinExistence type="inferred from homology"/>
<dbReference type="PANTHER" id="PTHR43768">
    <property type="entry name" value="TREHALOSE 6-PHOSPHATE PHOSPHATASE"/>
    <property type="match status" value="1"/>
</dbReference>
<dbReference type="EC" id="3.1.3.12" evidence="6"/>
<dbReference type="InterPro" id="IPR003337">
    <property type="entry name" value="Trehalose_PPase"/>
</dbReference>
<dbReference type="PANTHER" id="PTHR43768:SF3">
    <property type="entry name" value="TREHALOSE 6-PHOSPHATE PHOSPHATASE"/>
    <property type="match status" value="1"/>
</dbReference>
<comment type="pathway">
    <text evidence="2 6">Glycan biosynthesis; trehalose biosynthesis.</text>
</comment>
<dbReference type="InterPro" id="IPR036412">
    <property type="entry name" value="HAD-like_sf"/>
</dbReference>
<comment type="catalytic activity">
    <reaction evidence="1 6">
        <text>alpha,alpha-trehalose 6-phosphate + H2O = alpha,alpha-trehalose + phosphate</text>
        <dbReference type="Rhea" id="RHEA:23420"/>
        <dbReference type="ChEBI" id="CHEBI:15377"/>
        <dbReference type="ChEBI" id="CHEBI:16551"/>
        <dbReference type="ChEBI" id="CHEBI:43474"/>
        <dbReference type="ChEBI" id="CHEBI:58429"/>
        <dbReference type="EC" id="3.1.3.12"/>
    </reaction>
</comment>
<dbReference type="SUPFAM" id="SSF56784">
    <property type="entry name" value="HAD-like"/>
    <property type="match status" value="1"/>
</dbReference>
<dbReference type="InterPro" id="IPR006379">
    <property type="entry name" value="HAD-SF_hydro_IIB"/>
</dbReference>
<dbReference type="Pfam" id="PF02358">
    <property type="entry name" value="Trehalose_PPase"/>
    <property type="match status" value="1"/>
</dbReference>
<keyword evidence="6" id="KW-0460">Magnesium</keyword>
<dbReference type="NCBIfam" id="TIGR01484">
    <property type="entry name" value="HAD-SF-IIB"/>
    <property type="match status" value="1"/>
</dbReference>
<sequence>MTGLSPALRERVGRLARAGHLLIALDFDGTLSPFVDDPSQARPLPAAARALRELADAADTDIALISGRALESLRDVASPGPRTLLVGSHGAEHFAPSEFEAEVSQAQLSNKQSKLLKKAAATLEAVAQQFEGAWVESKPAGLVLHVRMTPQEQLGAVVRAAFSGLDRLDGVTATQGKGMIEVTVLEANKGQGLNWLREVTDASVVLFAGDDVTDEDAFKVLSPADVGIKVGTGRTAAEFSVDGPGDIAELLQLLVDVRG</sequence>
<keyword evidence="8" id="KW-1185">Reference proteome</keyword>
<comment type="function">
    <text evidence="5 6">Removes the phosphate from trehalose 6-phosphate to produce free trehalose.</text>
</comment>
<comment type="similarity">
    <text evidence="3 6">Belongs to the trehalose phosphatase family.</text>
</comment>
<dbReference type="Gene3D" id="3.30.70.1020">
    <property type="entry name" value="Trehalose-6-phosphate phosphatase related protein, domain 2"/>
    <property type="match status" value="1"/>
</dbReference>
<gene>
    <name evidence="7" type="primary">otsB</name>
    <name evidence="7" type="ORF">DWQ67_12740</name>
</gene>
<evidence type="ECO:0000256" key="3">
    <source>
        <dbReference type="ARBA" id="ARBA00008770"/>
    </source>
</evidence>
<dbReference type="Proteomes" id="UP000273119">
    <property type="component" value="Unassembled WGS sequence"/>
</dbReference>
<dbReference type="InterPro" id="IPR023214">
    <property type="entry name" value="HAD_sf"/>
</dbReference>
<dbReference type="EMBL" id="QQXL01000009">
    <property type="protein sequence ID" value="RKW69424.1"/>
    <property type="molecule type" value="Genomic_DNA"/>
</dbReference>
<evidence type="ECO:0000256" key="1">
    <source>
        <dbReference type="ARBA" id="ARBA00000500"/>
    </source>
</evidence>
<comment type="cofactor">
    <cofactor evidence="6">
        <name>Mg(2+)</name>
        <dbReference type="ChEBI" id="CHEBI:18420"/>
    </cofactor>
</comment>
<accession>A0A496PGE5</accession>
<dbReference type="AlphaFoldDB" id="A0A496PGE5"/>
<evidence type="ECO:0000256" key="5">
    <source>
        <dbReference type="ARBA" id="ARBA00024179"/>
    </source>
</evidence>
<evidence type="ECO:0000256" key="2">
    <source>
        <dbReference type="ARBA" id="ARBA00005199"/>
    </source>
</evidence>
<name>A0A496PGE5_9MICC</name>